<gene>
    <name evidence="1" type="primary">Cnig_chr_II.g5145</name>
    <name evidence="1" type="ORF">B9Z55_005145</name>
</gene>
<evidence type="ECO:0000313" key="2">
    <source>
        <dbReference type="Proteomes" id="UP000230233"/>
    </source>
</evidence>
<proteinExistence type="predicted"/>
<sequence length="104" mass="11978">MIGGTKLEIRSSAWFRNFQGVQDSFQDGQDSNRDDRRNEIGRKVLLYRKLPSLQGQFLGLVGFKLEQYKERNNLKISSVLGQGIPERAGVRIFKLTREVFSDDL</sequence>
<name>A0A2G5UZL7_9PELO</name>
<keyword evidence="2" id="KW-1185">Reference proteome</keyword>
<dbReference type="Proteomes" id="UP000230233">
    <property type="component" value="Chromosome II"/>
</dbReference>
<dbReference type="EMBL" id="PDUG01000002">
    <property type="protein sequence ID" value="PIC44955.1"/>
    <property type="molecule type" value="Genomic_DNA"/>
</dbReference>
<protein>
    <submittedName>
        <fullName evidence="1">Uncharacterized protein</fullName>
    </submittedName>
</protein>
<reference evidence="2" key="1">
    <citation type="submission" date="2017-10" db="EMBL/GenBank/DDBJ databases">
        <title>Rapid genome shrinkage in a self-fertile nematode reveals novel sperm competition proteins.</title>
        <authorList>
            <person name="Yin D."/>
            <person name="Schwarz E.M."/>
            <person name="Thomas C.G."/>
            <person name="Felde R.L."/>
            <person name="Korf I.F."/>
            <person name="Cutter A.D."/>
            <person name="Schartner C.M."/>
            <person name="Ralston E.J."/>
            <person name="Meyer B.J."/>
            <person name="Haag E.S."/>
        </authorList>
    </citation>
    <scope>NUCLEOTIDE SEQUENCE [LARGE SCALE GENOMIC DNA]</scope>
    <source>
        <strain evidence="2">JU1422</strain>
    </source>
</reference>
<comment type="caution">
    <text evidence="1">The sequence shown here is derived from an EMBL/GenBank/DDBJ whole genome shotgun (WGS) entry which is preliminary data.</text>
</comment>
<evidence type="ECO:0000313" key="1">
    <source>
        <dbReference type="EMBL" id="PIC44955.1"/>
    </source>
</evidence>
<organism evidence="1 2">
    <name type="scientific">Caenorhabditis nigoni</name>
    <dbReference type="NCBI Taxonomy" id="1611254"/>
    <lineage>
        <taxon>Eukaryota</taxon>
        <taxon>Metazoa</taxon>
        <taxon>Ecdysozoa</taxon>
        <taxon>Nematoda</taxon>
        <taxon>Chromadorea</taxon>
        <taxon>Rhabditida</taxon>
        <taxon>Rhabditina</taxon>
        <taxon>Rhabditomorpha</taxon>
        <taxon>Rhabditoidea</taxon>
        <taxon>Rhabditidae</taxon>
        <taxon>Peloderinae</taxon>
        <taxon>Caenorhabditis</taxon>
    </lineage>
</organism>
<accession>A0A2G5UZL7</accession>
<dbReference type="AlphaFoldDB" id="A0A2G5UZL7"/>